<dbReference type="RefSeq" id="WP_188880579.1">
    <property type="nucleotide sequence ID" value="NZ_BMOY01000002.1"/>
</dbReference>
<feature type="transmembrane region" description="Helical" evidence="1">
    <location>
        <begin position="190"/>
        <end position="213"/>
    </location>
</feature>
<dbReference type="InterPro" id="IPR002798">
    <property type="entry name" value="SpoIIM-like"/>
</dbReference>
<keyword evidence="3" id="KW-1185">Reference proteome</keyword>
<feature type="transmembrane region" description="Helical" evidence="1">
    <location>
        <begin position="146"/>
        <end position="169"/>
    </location>
</feature>
<sequence>MLGRTSGLQRRSGGGKLHAPHAGWDRWRRGVAALYAEEGAFLLAVTLCGMVFGLLVAGQLSPNDRAWVSHALARLIAAASAGQILPSDQLWAHRALADAGLIALIWAFGLSLLCNPGVVAVVFLRAFGTGFAVGFAVLTWGWRGLILAGTVILLHQALALLALLAAGVSAMRFSAAFLRRSQLRSFPRALTGYTCMLGACAAWMAASAAWQAYVAPFVLSALWGRG</sequence>
<dbReference type="Pfam" id="PF01944">
    <property type="entry name" value="SpoIIM"/>
    <property type="match status" value="1"/>
</dbReference>
<keyword evidence="1" id="KW-1133">Transmembrane helix</keyword>
<dbReference type="EMBL" id="BMOY01000002">
    <property type="protein sequence ID" value="GGI95635.1"/>
    <property type="molecule type" value="Genomic_DNA"/>
</dbReference>
<comment type="caution">
    <text evidence="2">The sequence shown here is derived from an EMBL/GenBank/DDBJ whole genome shotgun (WGS) entry which is preliminary data.</text>
</comment>
<reference evidence="2" key="2">
    <citation type="submission" date="2020-09" db="EMBL/GenBank/DDBJ databases">
        <authorList>
            <person name="Sun Q."/>
            <person name="Ohkuma M."/>
        </authorList>
    </citation>
    <scope>NUCLEOTIDE SEQUENCE</scope>
    <source>
        <strain evidence="2">JCM 18487</strain>
    </source>
</reference>
<protein>
    <recommendedName>
        <fullName evidence="4">Stage II sporulation protein M</fullName>
    </recommendedName>
</protein>
<keyword evidence="1" id="KW-0812">Transmembrane</keyword>
<evidence type="ECO:0000313" key="2">
    <source>
        <dbReference type="EMBL" id="GGI95635.1"/>
    </source>
</evidence>
<dbReference type="AlphaFoldDB" id="A0A917K225"/>
<evidence type="ECO:0000256" key="1">
    <source>
        <dbReference type="SAM" id="Phobius"/>
    </source>
</evidence>
<name>A0A917K225_9BACL</name>
<evidence type="ECO:0008006" key="4">
    <source>
        <dbReference type="Google" id="ProtNLM"/>
    </source>
</evidence>
<gene>
    <name evidence="2" type="ORF">GCM10010885_01620</name>
</gene>
<feature type="transmembrane region" description="Helical" evidence="1">
    <location>
        <begin position="40"/>
        <end position="60"/>
    </location>
</feature>
<evidence type="ECO:0000313" key="3">
    <source>
        <dbReference type="Proteomes" id="UP000637695"/>
    </source>
</evidence>
<accession>A0A917K225</accession>
<proteinExistence type="predicted"/>
<dbReference type="Proteomes" id="UP000637695">
    <property type="component" value="Unassembled WGS sequence"/>
</dbReference>
<organism evidence="2 3">
    <name type="scientific">Alicyclobacillus cellulosilyticus</name>
    <dbReference type="NCBI Taxonomy" id="1003997"/>
    <lineage>
        <taxon>Bacteria</taxon>
        <taxon>Bacillati</taxon>
        <taxon>Bacillota</taxon>
        <taxon>Bacilli</taxon>
        <taxon>Bacillales</taxon>
        <taxon>Alicyclobacillaceae</taxon>
        <taxon>Alicyclobacillus</taxon>
    </lineage>
</organism>
<reference evidence="2" key="1">
    <citation type="journal article" date="2014" name="Int. J. Syst. Evol. Microbiol.">
        <title>Complete genome sequence of Corynebacterium casei LMG S-19264T (=DSM 44701T), isolated from a smear-ripened cheese.</title>
        <authorList>
            <consortium name="US DOE Joint Genome Institute (JGI-PGF)"/>
            <person name="Walter F."/>
            <person name="Albersmeier A."/>
            <person name="Kalinowski J."/>
            <person name="Ruckert C."/>
        </authorList>
    </citation>
    <scope>NUCLEOTIDE SEQUENCE</scope>
    <source>
        <strain evidence="2">JCM 18487</strain>
    </source>
</reference>
<keyword evidence="1" id="KW-0472">Membrane</keyword>